<feature type="non-terminal residue" evidence="1">
    <location>
        <position position="1"/>
    </location>
</feature>
<dbReference type="Proteomes" id="UP000676336">
    <property type="component" value="Unassembled WGS sequence"/>
</dbReference>
<organism evidence="1 2">
    <name type="scientific">Rotaria magnacalcarata</name>
    <dbReference type="NCBI Taxonomy" id="392030"/>
    <lineage>
        <taxon>Eukaryota</taxon>
        <taxon>Metazoa</taxon>
        <taxon>Spiralia</taxon>
        <taxon>Gnathifera</taxon>
        <taxon>Rotifera</taxon>
        <taxon>Eurotatoria</taxon>
        <taxon>Bdelloidea</taxon>
        <taxon>Philodinida</taxon>
        <taxon>Philodinidae</taxon>
        <taxon>Rotaria</taxon>
    </lineage>
</organism>
<dbReference type="EMBL" id="CAJOBI010010893">
    <property type="protein sequence ID" value="CAF4156233.1"/>
    <property type="molecule type" value="Genomic_DNA"/>
</dbReference>
<dbReference type="AlphaFoldDB" id="A0A8S2REX5"/>
<reference evidence="1" key="1">
    <citation type="submission" date="2021-02" db="EMBL/GenBank/DDBJ databases">
        <authorList>
            <person name="Nowell W R."/>
        </authorList>
    </citation>
    <scope>NUCLEOTIDE SEQUENCE</scope>
</reference>
<proteinExistence type="predicted"/>
<name>A0A8S2REX5_9BILA</name>
<accession>A0A8S2REX5</accession>
<feature type="non-terminal residue" evidence="1">
    <location>
        <position position="112"/>
    </location>
</feature>
<gene>
    <name evidence="1" type="ORF">SMN809_LOCUS19987</name>
</gene>
<comment type="caution">
    <text evidence="1">The sequence shown here is derived from an EMBL/GenBank/DDBJ whole genome shotgun (WGS) entry which is preliminary data.</text>
</comment>
<protein>
    <submittedName>
        <fullName evidence="1">Uncharacterized protein</fullName>
    </submittedName>
</protein>
<evidence type="ECO:0000313" key="2">
    <source>
        <dbReference type="Proteomes" id="UP000676336"/>
    </source>
</evidence>
<evidence type="ECO:0000313" key="1">
    <source>
        <dbReference type="EMBL" id="CAF4156233.1"/>
    </source>
</evidence>
<sequence length="112" mass="13173">LVAQWLACLDYSLQEQREDMNYKERESETIAKLKKLKIIPLKDHSRLVSVDEFDKHAISFPLSKSNNFSKHLKLVLDDLPTVDEQLINFIEDKYPRRADSIQRLFQNLGITK</sequence>